<feature type="repeat" description="TPR" evidence="1">
    <location>
        <begin position="147"/>
        <end position="180"/>
    </location>
</feature>
<accession>A0ABM7QEG3</accession>
<evidence type="ECO:0000256" key="2">
    <source>
        <dbReference type="SAM" id="SignalP"/>
    </source>
</evidence>
<dbReference type="SMART" id="SM00028">
    <property type="entry name" value="TPR"/>
    <property type="match status" value="2"/>
</dbReference>
<dbReference type="RefSeq" id="WP_213433766.1">
    <property type="nucleotide sequence ID" value="NZ_AP024546.1"/>
</dbReference>
<gene>
    <name evidence="3" type="ORF">LYSHEL_18480</name>
</gene>
<evidence type="ECO:0000313" key="3">
    <source>
        <dbReference type="EMBL" id="BCT95977.1"/>
    </source>
</evidence>
<dbReference type="SUPFAM" id="SSF48452">
    <property type="entry name" value="TPR-like"/>
    <property type="match status" value="1"/>
</dbReference>
<dbReference type="PROSITE" id="PS50005">
    <property type="entry name" value="TPR"/>
    <property type="match status" value="2"/>
</dbReference>
<keyword evidence="1" id="KW-0802">TPR repeat</keyword>
<evidence type="ECO:0008006" key="5">
    <source>
        <dbReference type="Google" id="ProtNLM"/>
    </source>
</evidence>
<feature type="chain" id="PRO_5047119029" description="Tetratricopeptide repeat protein" evidence="2">
    <location>
        <begin position="21"/>
        <end position="250"/>
    </location>
</feature>
<evidence type="ECO:0000256" key="1">
    <source>
        <dbReference type="PROSITE-ProRule" id="PRU00339"/>
    </source>
</evidence>
<sequence>MSCLGRLLLAIALVPGMACAQKEVLVTPGRTSIYKAGIGAQYRPDFNTAMRALQDDHDAAKALALLAPIGEFCEALQRPGMRSIAVAEEAEYDRYLAEHPGTPVDLVDMTCPMAFHAQAFALIELKRESAEVLRALDRAIAIAPYWAEPHNERGFLLAQAGRRDEALASYRQAIALAEASRSKEGAAVAYRGLGYTLVEMQQWQAAREAYDKSLAIEPGNRIALDELAFIEKNAPQAKPSTEKTQPGDAR</sequence>
<dbReference type="Pfam" id="PF13424">
    <property type="entry name" value="TPR_12"/>
    <property type="match status" value="1"/>
</dbReference>
<proteinExistence type="predicted"/>
<feature type="repeat" description="TPR" evidence="1">
    <location>
        <begin position="187"/>
        <end position="220"/>
    </location>
</feature>
<evidence type="ECO:0000313" key="4">
    <source>
        <dbReference type="Proteomes" id="UP000680514"/>
    </source>
</evidence>
<name>A0ABM7QEG3_9GAMM</name>
<feature type="signal peptide" evidence="2">
    <location>
        <begin position="1"/>
        <end position="20"/>
    </location>
</feature>
<dbReference type="Proteomes" id="UP000680514">
    <property type="component" value="Chromosome"/>
</dbReference>
<dbReference type="InterPro" id="IPR011990">
    <property type="entry name" value="TPR-like_helical_dom_sf"/>
</dbReference>
<dbReference type="InterPro" id="IPR019734">
    <property type="entry name" value="TPR_rpt"/>
</dbReference>
<protein>
    <recommendedName>
        <fullName evidence="5">Tetratricopeptide repeat protein</fullName>
    </recommendedName>
</protein>
<dbReference type="EMBL" id="AP024546">
    <property type="protein sequence ID" value="BCT95977.1"/>
    <property type="molecule type" value="Genomic_DNA"/>
</dbReference>
<dbReference type="Gene3D" id="1.25.40.10">
    <property type="entry name" value="Tetratricopeptide repeat domain"/>
    <property type="match status" value="2"/>
</dbReference>
<keyword evidence="4" id="KW-1185">Reference proteome</keyword>
<organism evidence="3 4">
    <name type="scientific">Lysobacter helvus</name>
    <dbReference type="NCBI Taxonomy" id="2675059"/>
    <lineage>
        <taxon>Bacteria</taxon>
        <taxon>Pseudomonadati</taxon>
        <taxon>Pseudomonadota</taxon>
        <taxon>Gammaproteobacteria</taxon>
        <taxon>Lysobacterales</taxon>
        <taxon>Lysobacteraceae</taxon>
        <taxon>Lysobacter</taxon>
    </lineage>
</organism>
<keyword evidence="2" id="KW-0732">Signal</keyword>
<reference evidence="3 4" key="1">
    <citation type="submission" date="2021-03" db="EMBL/GenBank/DDBJ databases">
        <title>Complete Genome Sequences of Two Lysobacter Strains Isolated from Sea Water (Lysobacter caseinilyticus) and Soil (Lysobacter helvus) in South Korea.</title>
        <authorList>
            <person name="Watanabe Y."/>
            <person name="Arakawa K."/>
        </authorList>
    </citation>
    <scope>NUCLEOTIDE SEQUENCE [LARGE SCALE GENOMIC DNA]</scope>
    <source>
        <strain evidence="3 4">D10</strain>
    </source>
</reference>